<dbReference type="EMBL" id="MU826355">
    <property type="protein sequence ID" value="KAJ7380018.1"/>
    <property type="molecule type" value="Genomic_DNA"/>
</dbReference>
<keyword evidence="2" id="KW-1185">Reference proteome</keyword>
<dbReference type="Proteomes" id="UP001163046">
    <property type="component" value="Unassembled WGS sequence"/>
</dbReference>
<comment type="caution">
    <text evidence="1">The sequence shown here is derived from an EMBL/GenBank/DDBJ whole genome shotgun (WGS) entry which is preliminary data.</text>
</comment>
<gene>
    <name evidence="1" type="ORF">OS493_012780</name>
</gene>
<evidence type="ECO:0000313" key="2">
    <source>
        <dbReference type="Proteomes" id="UP001163046"/>
    </source>
</evidence>
<proteinExistence type="predicted"/>
<sequence>MFGYCDLFARSSIPADVAAIFVLKTKPSERGAWSRLESSSPREVDKMAESLESLFDFVHMEIVSYFLNKPGKNIDNDVIQNLERLGFSVDRD</sequence>
<organism evidence="1 2">
    <name type="scientific">Desmophyllum pertusum</name>
    <dbReference type="NCBI Taxonomy" id="174260"/>
    <lineage>
        <taxon>Eukaryota</taxon>
        <taxon>Metazoa</taxon>
        <taxon>Cnidaria</taxon>
        <taxon>Anthozoa</taxon>
        <taxon>Hexacorallia</taxon>
        <taxon>Scleractinia</taxon>
        <taxon>Caryophylliina</taxon>
        <taxon>Caryophylliidae</taxon>
        <taxon>Desmophyllum</taxon>
    </lineage>
</organism>
<accession>A0A9W9ZGG7</accession>
<dbReference type="OrthoDB" id="941624at2759"/>
<evidence type="ECO:0000313" key="1">
    <source>
        <dbReference type="EMBL" id="KAJ7380018.1"/>
    </source>
</evidence>
<name>A0A9W9ZGG7_9CNID</name>
<dbReference type="AlphaFoldDB" id="A0A9W9ZGG7"/>
<reference evidence="1" key="1">
    <citation type="submission" date="2023-01" db="EMBL/GenBank/DDBJ databases">
        <title>Genome assembly of the deep-sea coral Lophelia pertusa.</title>
        <authorList>
            <person name="Herrera S."/>
            <person name="Cordes E."/>
        </authorList>
    </citation>
    <scope>NUCLEOTIDE SEQUENCE</scope>
    <source>
        <strain evidence="1">USNM1676648</strain>
        <tissue evidence="1">Polyp</tissue>
    </source>
</reference>
<protein>
    <submittedName>
        <fullName evidence="1">Uncharacterized protein</fullName>
    </submittedName>
</protein>